<comment type="caution">
    <text evidence="2">The sequence shown here is derived from an EMBL/GenBank/DDBJ whole genome shotgun (WGS) entry which is preliminary data.</text>
</comment>
<evidence type="ECO:0000313" key="3">
    <source>
        <dbReference type="Proteomes" id="UP000736672"/>
    </source>
</evidence>
<feature type="region of interest" description="Disordered" evidence="1">
    <location>
        <begin position="1"/>
        <end position="24"/>
    </location>
</feature>
<keyword evidence="3" id="KW-1185">Reference proteome</keyword>
<dbReference type="OrthoDB" id="5069841at2759"/>
<proteinExistence type="predicted"/>
<accession>A0A9P9KDW8</accession>
<organism evidence="2 3">
    <name type="scientific">Fusarium solani</name>
    <name type="common">Filamentous fungus</name>
    <dbReference type="NCBI Taxonomy" id="169388"/>
    <lineage>
        <taxon>Eukaryota</taxon>
        <taxon>Fungi</taxon>
        <taxon>Dikarya</taxon>
        <taxon>Ascomycota</taxon>
        <taxon>Pezizomycotina</taxon>
        <taxon>Sordariomycetes</taxon>
        <taxon>Hypocreomycetidae</taxon>
        <taxon>Hypocreales</taxon>
        <taxon>Nectriaceae</taxon>
        <taxon>Fusarium</taxon>
        <taxon>Fusarium solani species complex</taxon>
    </lineage>
</organism>
<reference evidence="2" key="1">
    <citation type="journal article" date="2021" name="Nat. Commun.">
        <title>Genetic determinants of endophytism in the Arabidopsis root mycobiome.</title>
        <authorList>
            <person name="Mesny F."/>
            <person name="Miyauchi S."/>
            <person name="Thiergart T."/>
            <person name="Pickel B."/>
            <person name="Atanasova L."/>
            <person name="Karlsson M."/>
            <person name="Huettel B."/>
            <person name="Barry K.W."/>
            <person name="Haridas S."/>
            <person name="Chen C."/>
            <person name="Bauer D."/>
            <person name="Andreopoulos W."/>
            <person name="Pangilinan J."/>
            <person name="LaButti K."/>
            <person name="Riley R."/>
            <person name="Lipzen A."/>
            <person name="Clum A."/>
            <person name="Drula E."/>
            <person name="Henrissat B."/>
            <person name="Kohler A."/>
            <person name="Grigoriev I.V."/>
            <person name="Martin F.M."/>
            <person name="Hacquard S."/>
        </authorList>
    </citation>
    <scope>NUCLEOTIDE SEQUENCE</scope>
    <source>
        <strain evidence="2">FSSC 5 MPI-SDFR-AT-0091</strain>
    </source>
</reference>
<dbReference type="AlphaFoldDB" id="A0A9P9KDW8"/>
<protein>
    <submittedName>
        <fullName evidence="2">Uncharacterized protein</fullName>
    </submittedName>
</protein>
<gene>
    <name evidence="2" type="ORF">B0J15DRAFT_596332</name>
</gene>
<dbReference type="EMBL" id="JAGTJS010000013">
    <property type="protein sequence ID" value="KAH7249434.1"/>
    <property type="molecule type" value="Genomic_DNA"/>
</dbReference>
<evidence type="ECO:0000313" key="2">
    <source>
        <dbReference type="EMBL" id="KAH7249434.1"/>
    </source>
</evidence>
<sequence>MAAQGIEADDGPAARPRGLKTSNQLSDGETRRLILRALSNRAFMRAIQGKDCLVQKFRNSSVMLEAEHYSPSMARPLVMLEANLLVGYAFINFEGALRGTLHREALWPLQACKILGFLPKKALWSTCGRLGWSKAGLWPLQACKILGFLPREGPLVDWGGPLPGPMSSRASRDQYLIDRRADGYNYREIKEAGGYAEAEPTLRGRWRTLTKEPEQRLRKPVWKQHDLEMPGVESICFFVAWDLSPRQACKCWVARPAPESLVHERLCSSALASLQRTEVLRSEGQQMTSTLFAFKDHTQQVAHTHSLALALALSTDHMHSIDHTRSIDCP</sequence>
<name>A0A9P9KDW8_FUSSL</name>
<evidence type="ECO:0000256" key="1">
    <source>
        <dbReference type="SAM" id="MobiDB-lite"/>
    </source>
</evidence>
<dbReference type="Proteomes" id="UP000736672">
    <property type="component" value="Unassembled WGS sequence"/>
</dbReference>